<evidence type="ECO:0000313" key="1">
    <source>
        <dbReference type="EMBL" id="CAB3997144.1"/>
    </source>
</evidence>
<comment type="caution">
    <text evidence="1">The sequence shown here is derived from an EMBL/GenBank/DDBJ whole genome shotgun (WGS) entry which is preliminary data.</text>
</comment>
<organism evidence="1 2">
    <name type="scientific">Paramuricea clavata</name>
    <name type="common">Red gorgonian</name>
    <name type="synonym">Violescent sea-whip</name>
    <dbReference type="NCBI Taxonomy" id="317549"/>
    <lineage>
        <taxon>Eukaryota</taxon>
        <taxon>Metazoa</taxon>
        <taxon>Cnidaria</taxon>
        <taxon>Anthozoa</taxon>
        <taxon>Octocorallia</taxon>
        <taxon>Malacalcyonacea</taxon>
        <taxon>Plexauridae</taxon>
        <taxon>Paramuricea</taxon>
    </lineage>
</organism>
<accession>A0A6S7GUP4</accession>
<gene>
    <name evidence="1" type="ORF">PACLA_8A085668</name>
</gene>
<name>A0A6S7GUP4_PARCT</name>
<dbReference type="Proteomes" id="UP001152795">
    <property type="component" value="Unassembled WGS sequence"/>
</dbReference>
<sequence>MAANFFKCLLPFLLLIIHLVSSVPTKKIPKCIVCHKYLDKKLETTRKNLPERHDHEACFGVSYDEPGILCSACRRAVYRYKKTGKTFFHLVVDSESKRVGRPVKRKLQYPKKALDNNSEWMEEYTCFGIIKRSSYGEVILPPGLFEEIDESFRNLSE</sequence>
<reference evidence="1" key="1">
    <citation type="submission" date="2020-04" db="EMBL/GenBank/DDBJ databases">
        <authorList>
            <person name="Alioto T."/>
            <person name="Alioto T."/>
            <person name="Gomez Garrido J."/>
        </authorList>
    </citation>
    <scope>NUCLEOTIDE SEQUENCE</scope>
    <source>
        <strain evidence="1">A484AB</strain>
    </source>
</reference>
<keyword evidence="2" id="KW-1185">Reference proteome</keyword>
<dbReference type="AlphaFoldDB" id="A0A6S7GUP4"/>
<proteinExistence type="predicted"/>
<dbReference type="EMBL" id="CACRXK020003035">
    <property type="protein sequence ID" value="CAB3997144.1"/>
    <property type="molecule type" value="Genomic_DNA"/>
</dbReference>
<protein>
    <submittedName>
        <fullName evidence="1">Uncharacterized protein</fullName>
    </submittedName>
</protein>
<evidence type="ECO:0000313" key="2">
    <source>
        <dbReference type="Proteomes" id="UP001152795"/>
    </source>
</evidence>
<feature type="non-terminal residue" evidence="1">
    <location>
        <position position="157"/>
    </location>
</feature>